<reference evidence="5" key="1">
    <citation type="submission" date="2020-04" db="EMBL/GenBank/DDBJ databases">
        <authorList>
            <person name="Neveu A P."/>
        </authorList>
    </citation>
    <scope>NUCLEOTIDE SEQUENCE</scope>
    <source>
        <tissue evidence="5">Whole embryo</tissue>
    </source>
</reference>
<evidence type="ECO:0000313" key="5">
    <source>
        <dbReference type="EMBL" id="CAB3265287.1"/>
    </source>
</evidence>
<dbReference type="Pfam" id="PF00041">
    <property type="entry name" value="fn3"/>
    <property type="match status" value="7"/>
</dbReference>
<accession>A0A6F9DPC4</accession>
<feature type="domain" description="Fibronectin type-III" evidence="4">
    <location>
        <begin position="750"/>
        <end position="838"/>
    </location>
</feature>
<keyword evidence="3" id="KW-0732">Signal</keyword>
<keyword evidence="1" id="KW-0677">Repeat</keyword>
<dbReference type="PROSITE" id="PS50853">
    <property type="entry name" value="FN3"/>
    <property type="match status" value="8"/>
</dbReference>
<dbReference type="PANTHER" id="PTHR46708">
    <property type="entry name" value="TENASCIN"/>
    <property type="match status" value="1"/>
</dbReference>
<feature type="domain" description="Fibronectin type-III" evidence="4">
    <location>
        <begin position="656"/>
        <end position="749"/>
    </location>
</feature>
<feature type="chain" id="PRO_5026053786" evidence="3">
    <location>
        <begin position="30"/>
        <end position="933"/>
    </location>
</feature>
<dbReference type="EMBL" id="LR789425">
    <property type="protein sequence ID" value="CAB3265287.1"/>
    <property type="molecule type" value="mRNA"/>
</dbReference>
<feature type="domain" description="Fibronectin type-III" evidence="4">
    <location>
        <begin position="388"/>
        <end position="474"/>
    </location>
</feature>
<evidence type="ECO:0000256" key="2">
    <source>
        <dbReference type="SAM" id="MobiDB-lite"/>
    </source>
</evidence>
<feature type="region of interest" description="Disordered" evidence="2">
    <location>
        <begin position="376"/>
        <end position="400"/>
    </location>
</feature>
<gene>
    <name evidence="5" type="primary">Ptprb-003</name>
</gene>
<dbReference type="PANTHER" id="PTHR46708:SF2">
    <property type="entry name" value="FIBRONECTIN TYPE-III DOMAIN-CONTAINING PROTEIN"/>
    <property type="match status" value="1"/>
</dbReference>
<organism evidence="5">
    <name type="scientific">Phallusia mammillata</name>
    <dbReference type="NCBI Taxonomy" id="59560"/>
    <lineage>
        <taxon>Eukaryota</taxon>
        <taxon>Metazoa</taxon>
        <taxon>Chordata</taxon>
        <taxon>Tunicata</taxon>
        <taxon>Ascidiacea</taxon>
        <taxon>Phlebobranchia</taxon>
        <taxon>Ascidiidae</taxon>
        <taxon>Phallusia</taxon>
    </lineage>
</organism>
<keyword evidence="5" id="KW-0675">Receptor</keyword>
<dbReference type="SMART" id="SM00060">
    <property type="entry name" value="FN3"/>
    <property type="match status" value="9"/>
</dbReference>
<dbReference type="Gene3D" id="2.60.40.10">
    <property type="entry name" value="Immunoglobulins"/>
    <property type="match status" value="8"/>
</dbReference>
<dbReference type="InterPro" id="IPR013783">
    <property type="entry name" value="Ig-like_fold"/>
</dbReference>
<evidence type="ECO:0000256" key="3">
    <source>
        <dbReference type="SAM" id="SignalP"/>
    </source>
</evidence>
<dbReference type="SUPFAM" id="SSF49265">
    <property type="entry name" value="Fibronectin type III"/>
    <property type="match status" value="6"/>
</dbReference>
<dbReference type="AlphaFoldDB" id="A0A6F9DPC4"/>
<feature type="domain" description="Fibronectin type-III" evidence="4">
    <location>
        <begin position="839"/>
        <end position="928"/>
    </location>
</feature>
<feature type="compositionally biased region" description="Polar residues" evidence="2">
    <location>
        <begin position="376"/>
        <end position="385"/>
    </location>
</feature>
<sequence length="933" mass="99738">MKYSAYLHWKIFQLLSLLALFQCFTQVKGITSISITNETDKDFVVSWAPATGSKFRVFVQSGAIVKGDSVFDDGTEEVSPFLVSSITGSTDQLSPNTVYGVEVHEAASDSTNTSATANVTTNVGQLIVAPTITSFTVDSIAIRWNEITNATTYRVTWNSGSDETTALSYTIKPLDASTLYNITVAGKGASDKYGAESPVLGAETVPAAPTLDSVTQTSGAETKNLTVKWTKNGGDSIKFYTLNGLNTTVTKQHIFGTSSYTEVVGGLTPGQEYTVFVTATNDVGTSTSSNSLTNRTNPDKPYNVTASPTEFNTQLNVSWAYSGFANNFTVNIYVNGTVSKTVHSLVNGMVIDDLTPGQEYTVTVTSVSGNILSIESNPSNPVRTNPNPPTDLSTGSTTSTTVNLTWKKPADGIFDGYVLYRNKTLIKTINDNTTESTLAEKLEENAYHGFTLQSTSGNQTSVDTTVAVGITKPGVVTNVNATRGPNKTVEVQVSFDPPNNGATTYTATTISDDGSSNTPHSNNEPPITVSGLFPGQTYSYEVFATGPGGNGNVTTGMNQITTAPFPVADLMLYNSSNTYLFVQWTLPTYGIFDGVVVGHQTSELTKSSQPLPNNTTSYKISGLTPGAQYTITVTTVSNNVNSDIMEITNSTGAASVPGLNATSQTTNSIFITWQKPNGTVTGFRVTWSPVDIYFTTTDTKSSVVNESTVSFNITGLSPGNLYSVSIQSRSTDNKYSSPTTDHFPTTPLPVNITAVQSVSTSTVNISWTEPVDGNYTNFIIRAFSNGNLAQNLTTDNTTTTVSIPNLTPGTYFNIEVVSEFYQVESEIASKQRVPTYPDLVANLTVPATVNGINFNVTWDPPVAGSSENYNVSINDTVKNQVTSEIVNNTTYITNTLIQGTKYVVQVSSVFGGLTGDSVSKTSLLCKYKSHRLS</sequence>
<proteinExistence type="evidence at transcript level"/>
<feature type="signal peptide" evidence="3">
    <location>
        <begin position="1"/>
        <end position="29"/>
    </location>
</feature>
<dbReference type="InterPro" id="IPR003961">
    <property type="entry name" value="FN3_dom"/>
</dbReference>
<dbReference type="InterPro" id="IPR036116">
    <property type="entry name" value="FN3_sf"/>
</dbReference>
<protein>
    <submittedName>
        <fullName evidence="5">Receptor-type tyrosine-protein phosphatase beta-like</fullName>
    </submittedName>
</protein>
<feature type="domain" description="Fibronectin type-III" evidence="4">
    <location>
        <begin position="300"/>
        <end position="387"/>
    </location>
</feature>
<evidence type="ECO:0000256" key="1">
    <source>
        <dbReference type="ARBA" id="ARBA00022737"/>
    </source>
</evidence>
<feature type="domain" description="Fibronectin type-III" evidence="4">
    <location>
        <begin position="566"/>
        <end position="655"/>
    </location>
</feature>
<name>A0A6F9DPC4_9ASCI</name>
<feature type="domain" description="Fibronectin type-III" evidence="4">
    <location>
        <begin position="475"/>
        <end position="565"/>
    </location>
</feature>
<evidence type="ECO:0000259" key="4">
    <source>
        <dbReference type="PROSITE" id="PS50853"/>
    </source>
</evidence>
<dbReference type="InterPro" id="IPR050991">
    <property type="entry name" value="ECM_Regulatory_Proteins"/>
</dbReference>
<feature type="domain" description="Fibronectin type-III" evidence="4">
    <location>
        <begin position="205"/>
        <end position="299"/>
    </location>
</feature>
<dbReference type="CDD" id="cd00063">
    <property type="entry name" value="FN3"/>
    <property type="match status" value="3"/>
</dbReference>